<dbReference type="EMBL" id="UYRU01042817">
    <property type="protein sequence ID" value="VDK78133.1"/>
    <property type="molecule type" value="Genomic_DNA"/>
</dbReference>
<evidence type="ECO:0000256" key="2">
    <source>
        <dbReference type="SAM" id="SignalP"/>
    </source>
</evidence>
<feature type="compositionally biased region" description="Polar residues" evidence="1">
    <location>
        <begin position="77"/>
        <end position="91"/>
    </location>
</feature>
<feature type="region of interest" description="Disordered" evidence="1">
    <location>
        <begin position="67"/>
        <end position="109"/>
    </location>
</feature>
<gene>
    <name evidence="3" type="ORF">DILT_LOCUS2913</name>
</gene>
<accession>A0A3P6T5S5</accession>
<evidence type="ECO:0000313" key="3">
    <source>
        <dbReference type="EMBL" id="VDK78133.1"/>
    </source>
</evidence>
<feature type="signal peptide" evidence="2">
    <location>
        <begin position="1"/>
        <end position="17"/>
    </location>
</feature>
<sequence>MRLIVNFLCAVPPAILALSLTPSLPSCVRSCRTPPSGAGVQSEGAGLDEVKQNLRLVATALDAHPDAEAASVGKAGTESSGSLLPQQNSKPSRPHGVRKFISRPTLRPH</sequence>
<keyword evidence="4" id="KW-1185">Reference proteome</keyword>
<dbReference type="AlphaFoldDB" id="A0A3P6T5S5"/>
<dbReference type="Proteomes" id="UP000281553">
    <property type="component" value="Unassembled WGS sequence"/>
</dbReference>
<dbReference type="OrthoDB" id="10450986at2759"/>
<proteinExistence type="predicted"/>
<keyword evidence="2" id="KW-0732">Signal</keyword>
<evidence type="ECO:0000256" key="1">
    <source>
        <dbReference type="SAM" id="MobiDB-lite"/>
    </source>
</evidence>
<name>A0A3P6T5S5_DIBLA</name>
<feature type="compositionally biased region" description="Basic residues" evidence="1">
    <location>
        <begin position="92"/>
        <end position="109"/>
    </location>
</feature>
<feature type="chain" id="PRO_5018102061" evidence="2">
    <location>
        <begin position="18"/>
        <end position="109"/>
    </location>
</feature>
<reference evidence="3 4" key="1">
    <citation type="submission" date="2018-11" db="EMBL/GenBank/DDBJ databases">
        <authorList>
            <consortium name="Pathogen Informatics"/>
        </authorList>
    </citation>
    <scope>NUCLEOTIDE SEQUENCE [LARGE SCALE GENOMIC DNA]</scope>
</reference>
<protein>
    <submittedName>
        <fullName evidence="3">Uncharacterized protein</fullName>
    </submittedName>
</protein>
<evidence type="ECO:0000313" key="4">
    <source>
        <dbReference type="Proteomes" id="UP000281553"/>
    </source>
</evidence>
<organism evidence="3 4">
    <name type="scientific">Dibothriocephalus latus</name>
    <name type="common">Fish tapeworm</name>
    <name type="synonym">Diphyllobothrium latum</name>
    <dbReference type="NCBI Taxonomy" id="60516"/>
    <lineage>
        <taxon>Eukaryota</taxon>
        <taxon>Metazoa</taxon>
        <taxon>Spiralia</taxon>
        <taxon>Lophotrochozoa</taxon>
        <taxon>Platyhelminthes</taxon>
        <taxon>Cestoda</taxon>
        <taxon>Eucestoda</taxon>
        <taxon>Diphyllobothriidea</taxon>
        <taxon>Diphyllobothriidae</taxon>
        <taxon>Dibothriocephalus</taxon>
    </lineage>
</organism>